<evidence type="ECO:0000313" key="9">
    <source>
        <dbReference type="Proteomes" id="UP000224854"/>
    </source>
</evidence>
<dbReference type="InterPro" id="IPR050493">
    <property type="entry name" value="FAD-dep_Monooxygenase_BioMet"/>
</dbReference>
<keyword evidence="2" id="KW-0285">Flavoprotein</keyword>
<comment type="similarity">
    <text evidence="1">Belongs to the paxM FAD-dependent monooxygenase family.</text>
</comment>
<evidence type="ECO:0000256" key="6">
    <source>
        <dbReference type="SAM" id="SignalP"/>
    </source>
</evidence>
<feature type="chain" id="PRO_5012044540" description="FAD-binding domain-containing protein" evidence="6">
    <location>
        <begin position="23"/>
        <end position="441"/>
    </location>
</feature>
<name>A0A2C5YHU6_9HYPO</name>
<organism evidence="8 9">
    <name type="scientific">Ophiocordyceps australis</name>
    <dbReference type="NCBI Taxonomy" id="1399860"/>
    <lineage>
        <taxon>Eukaryota</taxon>
        <taxon>Fungi</taxon>
        <taxon>Dikarya</taxon>
        <taxon>Ascomycota</taxon>
        <taxon>Pezizomycotina</taxon>
        <taxon>Sordariomycetes</taxon>
        <taxon>Hypocreomycetidae</taxon>
        <taxon>Hypocreales</taxon>
        <taxon>Ophiocordycipitaceae</taxon>
        <taxon>Ophiocordyceps</taxon>
    </lineage>
</organism>
<evidence type="ECO:0000256" key="1">
    <source>
        <dbReference type="ARBA" id="ARBA00007992"/>
    </source>
</evidence>
<feature type="signal peptide" evidence="6">
    <location>
        <begin position="1"/>
        <end position="22"/>
    </location>
</feature>
<keyword evidence="5" id="KW-0503">Monooxygenase</keyword>
<evidence type="ECO:0000256" key="4">
    <source>
        <dbReference type="ARBA" id="ARBA00023002"/>
    </source>
</evidence>
<keyword evidence="9" id="KW-1185">Reference proteome</keyword>
<dbReference type="PANTHER" id="PTHR13789">
    <property type="entry name" value="MONOOXYGENASE"/>
    <property type="match status" value="1"/>
</dbReference>
<dbReference type="GO" id="GO:0004497">
    <property type="term" value="F:monooxygenase activity"/>
    <property type="evidence" value="ECO:0007669"/>
    <property type="project" value="UniProtKB-KW"/>
</dbReference>
<evidence type="ECO:0000256" key="3">
    <source>
        <dbReference type="ARBA" id="ARBA00022827"/>
    </source>
</evidence>
<evidence type="ECO:0000259" key="7">
    <source>
        <dbReference type="Pfam" id="PF01494"/>
    </source>
</evidence>
<dbReference type="Gene3D" id="3.50.50.60">
    <property type="entry name" value="FAD/NAD(P)-binding domain"/>
    <property type="match status" value="1"/>
</dbReference>
<dbReference type="PANTHER" id="PTHR13789:SF147">
    <property type="entry name" value="PUTATIVE (AFU_ORTHOLOGUE AFUA_2G01950)-RELATED"/>
    <property type="match status" value="1"/>
</dbReference>
<keyword evidence="3" id="KW-0274">FAD</keyword>
<proteinExistence type="inferred from homology"/>
<accession>A0A2C5YHU6</accession>
<feature type="domain" description="FAD-binding" evidence="7">
    <location>
        <begin position="2"/>
        <end position="361"/>
    </location>
</feature>
<protein>
    <recommendedName>
        <fullName evidence="7">FAD-binding domain-containing protein</fullName>
    </recommendedName>
</protein>
<keyword evidence="6" id="KW-0732">Signal</keyword>
<dbReference type="Pfam" id="PF01494">
    <property type="entry name" value="FAD_binding_3"/>
    <property type="match status" value="1"/>
</dbReference>
<comment type="caution">
    <text evidence="8">The sequence shown here is derived from an EMBL/GenBank/DDBJ whole genome shotgun (WGS) entry which is preliminary data.</text>
</comment>
<evidence type="ECO:0000313" key="8">
    <source>
        <dbReference type="EMBL" id="PHH77638.1"/>
    </source>
</evidence>
<sequence length="441" mass="47812">MNIIIVGAGIAGLSLAVALAQAGHSVTVLDSAAQLAELGAGIQMTPQAVKYLFQWGLKEDILSDAISPQSIYVRDGRSGDLLGTVNVANMEAHYGAPYIVVHRAALHAILHRHAVKAGAKIKLASKVTKYDFENGACELQDGTRLEADLVVAADGINSTARAQLLGAQDPGSQPTGWAAFRLMTQVSKLRQDPVTVELANLKTGNSGLWLAPNLSCMTYLVKEGTMLNVVLSHVDDLDTRNFSYQEYKKTVDDLFREFEPRVQKIISLAEPKIVNYPVYAVSPLPRWAHESGRFTLIGDAAHAMAFYMSMGVSLAVEDAVSLAKVLDLAAPKNTPVDHGKLKHALDVYQTVRKGRAEAVQRASLHAGNSLHVADGEHRDFIIEALKRSYEDIVWPPEESKEHSKVLKGVNGERLGPGGFTDKGTRDWCYGYDAIGEISAAY</sequence>
<dbReference type="PRINTS" id="PR00420">
    <property type="entry name" value="RNGMNOXGNASE"/>
</dbReference>
<dbReference type="GO" id="GO:0071949">
    <property type="term" value="F:FAD binding"/>
    <property type="evidence" value="ECO:0007669"/>
    <property type="project" value="InterPro"/>
</dbReference>
<dbReference type="OrthoDB" id="5428495at2759"/>
<evidence type="ECO:0000256" key="5">
    <source>
        <dbReference type="ARBA" id="ARBA00023033"/>
    </source>
</evidence>
<reference evidence="8 9" key="1">
    <citation type="submission" date="2017-06" db="EMBL/GenBank/DDBJ databases">
        <title>Ant-infecting Ophiocordyceps genomes reveal a high diversity of potential behavioral manipulation genes and a possible major role for enterotoxins.</title>
        <authorList>
            <person name="De Bekker C."/>
            <person name="Evans H.C."/>
            <person name="Brachmann A."/>
            <person name="Hughes D.P."/>
        </authorList>
    </citation>
    <scope>NUCLEOTIDE SEQUENCE [LARGE SCALE GENOMIC DNA]</scope>
    <source>
        <strain evidence="8 9">1348a</strain>
    </source>
</reference>
<dbReference type="EMBL" id="NJEU01000259">
    <property type="protein sequence ID" value="PHH77638.1"/>
    <property type="molecule type" value="Genomic_DNA"/>
</dbReference>
<dbReference type="InterPro" id="IPR002938">
    <property type="entry name" value="FAD-bd"/>
</dbReference>
<dbReference type="SUPFAM" id="SSF54373">
    <property type="entry name" value="FAD-linked reductases, C-terminal domain"/>
    <property type="match status" value="1"/>
</dbReference>
<dbReference type="AlphaFoldDB" id="A0A2C5YHU6"/>
<dbReference type="SUPFAM" id="SSF51905">
    <property type="entry name" value="FAD/NAD(P)-binding domain"/>
    <property type="match status" value="1"/>
</dbReference>
<dbReference type="InterPro" id="IPR036188">
    <property type="entry name" value="FAD/NAD-bd_sf"/>
</dbReference>
<evidence type="ECO:0000256" key="2">
    <source>
        <dbReference type="ARBA" id="ARBA00022630"/>
    </source>
</evidence>
<keyword evidence="4" id="KW-0560">Oxidoreductase</keyword>
<dbReference type="Proteomes" id="UP000224854">
    <property type="component" value="Unassembled WGS sequence"/>
</dbReference>
<gene>
    <name evidence="8" type="ORF">CDD82_3411</name>
</gene>